<reference evidence="1 2" key="1">
    <citation type="submission" date="2007-11" db="EMBL/GenBank/DDBJ databases">
        <authorList>
            <consortium name="The Salmonella enterica serovar Arizonae Genome Sequencing Project"/>
            <person name="McClelland M."/>
            <person name="Sanderson E.K."/>
            <person name="Porwollik S."/>
            <person name="Spieth J."/>
            <person name="Clifton W.S."/>
            <person name="Fulton R."/>
            <person name="Chunyan W."/>
            <person name="Wollam A."/>
            <person name="Shah N."/>
            <person name="Pepin K."/>
            <person name="Bhonagiri V."/>
            <person name="Nash W."/>
            <person name="Johnson M."/>
            <person name="Thiruvilangam P."/>
            <person name="Wilson R."/>
        </authorList>
    </citation>
    <scope>NUCLEOTIDE SEQUENCE [LARGE SCALE GENOMIC DNA]</scope>
    <source>
        <strain evidence="2">ATCC BAA-731 / CDC346-86 / RSK2980</strain>
    </source>
</reference>
<dbReference type="Proteomes" id="UP000002084">
    <property type="component" value="Chromosome"/>
</dbReference>
<protein>
    <submittedName>
        <fullName evidence="1">Uncharacterized protein</fullName>
    </submittedName>
</protein>
<dbReference type="HOGENOM" id="CLU_2957978_0_0_6"/>
<evidence type="ECO:0000313" key="1">
    <source>
        <dbReference type="EMBL" id="ABX24020.1"/>
    </source>
</evidence>
<keyword evidence="2" id="KW-1185">Reference proteome</keyword>
<evidence type="ECO:0000313" key="2">
    <source>
        <dbReference type="Proteomes" id="UP000002084"/>
    </source>
</evidence>
<proteinExistence type="predicted"/>
<sequence>MWIVKTMENIDISGEGRITELKTYRLKKASEDASVYRLIMMAIKSAFYNNKEYWHEEDS</sequence>
<dbReference type="KEGG" id="ses:SARI_04237"/>
<dbReference type="AlphaFoldDB" id="A9MN90"/>
<name>A9MN90_SALAR</name>
<dbReference type="EMBL" id="CP000880">
    <property type="protein sequence ID" value="ABX24020.1"/>
    <property type="molecule type" value="Genomic_DNA"/>
</dbReference>
<organism evidence="1 2">
    <name type="scientific">Salmonella arizonae (strain ATCC BAA-731 / CDC346-86 / RSK2980)</name>
    <dbReference type="NCBI Taxonomy" id="41514"/>
    <lineage>
        <taxon>Bacteria</taxon>
        <taxon>Pseudomonadati</taxon>
        <taxon>Pseudomonadota</taxon>
        <taxon>Gammaproteobacteria</taxon>
        <taxon>Enterobacterales</taxon>
        <taxon>Enterobacteriaceae</taxon>
        <taxon>Salmonella</taxon>
    </lineage>
</organism>
<gene>
    <name evidence="1" type="ordered locus">SARI_04237</name>
</gene>
<accession>A9MN90</accession>